<protein>
    <recommendedName>
        <fullName evidence="1">Na+-translocating membrane potential-generating system MpsC domain-containing protein</fullName>
    </recommendedName>
</protein>
<proteinExistence type="predicted"/>
<organism evidence="2 3">
    <name type="scientific">Planococcus massiliensis</name>
    <dbReference type="NCBI Taxonomy" id="1499687"/>
    <lineage>
        <taxon>Bacteria</taxon>
        <taxon>Bacillati</taxon>
        <taxon>Bacillota</taxon>
        <taxon>Bacilli</taxon>
        <taxon>Bacillales</taxon>
        <taxon>Caryophanaceae</taxon>
        <taxon>Planococcus</taxon>
    </lineage>
</organism>
<reference evidence="2 3" key="1">
    <citation type="submission" date="2014-09" db="EMBL/GenBank/DDBJ databases">
        <authorList>
            <person name="Urmite Genomes Urmite Genomes"/>
        </authorList>
    </citation>
    <scope>NUCLEOTIDE SEQUENCE [LARGE SCALE GENOMIC DNA]</scope>
    <source>
        <strain evidence="2 3">ES2</strain>
    </source>
</reference>
<dbReference type="AlphaFoldDB" id="A0A098EKJ0"/>
<name>A0A098EKJ0_9BACL</name>
<dbReference type="Pfam" id="PF10057">
    <property type="entry name" value="MpsC"/>
    <property type="match status" value="2"/>
</dbReference>
<dbReference type="InterPro" id="IPR018745">
    <property type="entry name" value="MpsC"/>
</dbReference>
<evidence type="ECO:0000313" key="2">
    <source>
        <dbReference type="EMBL" id="CEG22838.1"/>
    </source>
</evidence>
<sequence>MAKERTIESMIGSYFSTLLRANFGKGPTSVFVARNGPYLAVHLRGFLGPMEKVLLKQNETKRIMEIRDLLLNELRPDIVLELWKIAGIEIQHIYADWNLQNETGLVIGVIRPDEEKKEMPWPKEIDYAAFEDEINKASAIAQKSPENTNLVWLNDRMVLVERSGILIQLEKELIRIGVIEELKMAKRPIERNMLDEPRLEAIIGRKIHEIYVDWNFEEDLGYMVFIFEAPAKTDKEKMAGLQ</sequence>
<dbReference type="Proteomes" id="UP000043699">
    <property type="component" value="Unassembled WGS sequence"/>
</dbReference>
<accession>A0A098EKJ0</accession>
<keyword evidence="3" id="KW-1185">Reference proteome</keyword>
<dbReference type="EMBL" id="CCXS01000001">
    <property type="protein sequence ID" value="CEG22838.1"/>
    <property type="molecule type" value="Genomic_DNA"/>
</dbReference>
<dbReference type="RefSeq" id="WP_052651656.1">
    <property type="nucleotide sequence ID" value="NZ_CCXS01000001.1"/>
</dbReference>
<gene>
    <name evidence="2" type="ORF">BN1080_01773</name>
</gene>
<evidence type="ECO:0000313" key="3">
    <source>
        <dbReference type="Proteomes" id="UP000043699"/>
    </source>
</evidence>
<dbReference type="OrthoDB" id="2677857at2"/>
<evidence type="ECO:0000259" key="1">
    <source>
        <dbReference type="Pfam" id="PF10057"/>
    </source>
</evidence>
<dbReference type="STRING" id="1499687.BN1080_01773"/>
<feature type="domain" description="Na+-translocating membrane potential-generating system MpsC" evidence="1">
    <location>
        <begin position="143"/>
        <end position="228"/>
    </location>
</feature>
<feature type="domain" description="Na+-translocating membrane potential-generating system MpsC" evidence="1">
    <location>
        <begin position="5"/>
        <end position="109"/>
    </location>
</feature>